<dbReference type="RefSeq" id="WP_109747836.1">
    <property type="nucleotide sequence ID" value="NZ_CANTIO010000005.1"/>
</dbReference>
<evidence type="ECO:0000256" key="1">
    <source>
        <dbReference type="ARBA" id="ARBA00018672"/>
    </source>
</evidence>
<dbReference type="Gene3D" id="3.30.450.20">
    <property type="entry name" value="PAS domain"/>
    <property type="match status" value="1"/>
</dbReference>
<dbReference type="GO" id="GO:0000160">
    <property type="term" value="P:phosphorelay signal transduction system"/>
    <property type="evidence" value="ECO:0007669"/>
    <property type="project" value="InterPro"/>
</dbReference>
<feature type="domain" description="Response regulatory" evidence="4">
    <location>
        <begin position="6"/>
        <end position="124"/>
    </location>
</feature>
<evidence type="ECO:0000313" key="7">
    <source>
        <dbReference type="EMBL" id="PWJ73296.1"/>
    </source>
</evidence>
<feature type="modified residue" description="4-aspartylphosphate" evidence="3">
    <location>
        <position position="57"/>
    </location>
</feature>
<dbReference type="SUPFAM" id="SSF52172">
    <property type="entry name" value="CheY-like"/>
    <property type="match status" value="1"/>
</dbReference>
<dbReference type="Pfam" id="PF00990">
    <property type="entry name" value="GGDEF"/>
    <property type="match status" value="1"/>
</dbReference>
<dbReference type="Pfam" id="PF00072">
    <property type="entry name" value="Response_reg"/>
    <property type="match status" value="1"/>
</dbReference>
<evidence type="ECO:0000256" key="3">
    <source>
        <dbReference type="PROSITE-ProRule" id="PRU00169"/>
    </source>
</evidence>
<dbReference type="PROSITE" id="PS51832">
    <property type="entry name" value="HD_GYP"/>
    <property type="match status" value="1"/>
</dbReference>
<reference evidence="7 8" key="1">
    <citation type="submission" date="2018-05" db="EMBL/GenBank/DDBJ databases">
        <authorList>
            <person name="Goeker M."/>
            <person name="Huntemann M."/>
            <person name="Clum A."/>
            <person name="Pillay M."/>
            <person name="Palaniappan K."/>
            <person name="Varghese N."/>
            <person name="Mikhailova N."/>
            <person name="Stamatis D."/>
            <person name="Reddy T."/>
            <person name="Daum C."/>
            <person name="Shapiro N."/>
            <person name="Ivanova N."/>
            <person name="Kyrpides N."/>
            <person name="Woyke T."/>
        </authorList>
    </citation>
    <scope>NUCLEOTIDE SEQUENCE [LARGE SCALE GENOMIC DNA]</scope>
    <source>
        <strain evidence="7 8">DSM 26524</strain>
    </source>
</reference>
<organism evidence="7 8">
    <name type="scientific">Murimonas intestini</name>
    <dbReference type="NCBI Taxonomy" id="1337051"/>
    <lineage>
        <taxon>Bacteria</taxon>
        <taxon>Bacillati</taxon>
        <taxon>Bacillota</taxon>
        <taxon>Clostridia</taxon>
        <taxon>Lachnospirales</taxon>
        <taxon>Lachnospiraceae</taxon>
        <taxon>Murimonas</taxon>
    </lineage>
</organism>
<dbReference type="SMART" id="SM00267">
    <property type="entry name" value="GGDEF"/>
    <property type="match status" value="1"/>
</dbReference>
<accession>A0AB73T0A6</accession>
<dbReference type="Gene3D" id="3.40.50.2300">
    <property type="match status" value="1"/>
</dbReference>
<dbReference type="PROSITE" id="PS50887">
    <property type="entry name" value="GGDEF"/>
    <property type="match status" value="1"/>
</dbReference>
<dbReference type="Gene3D" id="1.10.3210.10">
    <property type="entry name" value="Hypothetical protein af1432"/>
    <property type="match status" value="1"/>
</dbReference>
<comment type="caution">
    <text evidence="7">The sequence shown here is derived from an EMBL/GenBank/DDBJ whole genome shotgun (WGS) entry which is preliminary data.</text>
</comment>
<protein>
    <recommendedName>
        <fullName evidence="1">Stage 0 sporulation protein A homolog</fullName>
    </recommendedName>
</protein>
<dbReference type="InterPro" id="IPR043128">
    <property type="entry name" value="Rev_trsase/Diguanyl_cyclase"/>
</dbReference>
<dbReference type="InterPro" id="IPR000160">
    <property type="entry name" value="GGDEF_dom"/>
</dbReference>
<keyword evidence="3" id="KW-0597">Phosphoprotein</keyword>
<sequence>MEPQDKIMLVVDDMELNRAILNELFSSSYKILEAENGKEALKLIEEYGTSIVIVLLDLIMPVMNGFEVLRHLSNSGLIEEIPVVMITSESSEQAILEGYNLNATDVITKPFNPDIVRKRVENTVELNSYKQHLENKVQSQVDTIEKQSQELEKVNNFIIDTLSTIVEFRDVDTGQHVKRIRMLTKVLLYAVVSEHREYAMSEEDINVISSAAAMHDIGKISIPDHILLKPGKLTKEEFEIMKTHTTKGCKLLDSLNYVKTSDYFRFSYDICRYHHERWDGGGYPDGLKGDGIPIWAQVVGLADVYDALTRERVYKPAYSHETAVKMILDGECGIFNPVLLDAFLKVQDIIRLDEELLNEEMPSASMSVEVLPEEKRKDTQMAALKERTLWLLEMEREKYRILAELSGEVIFNYDLQKDCVEFSEKCREQLGCEEYIENFSAYMEKNICVYPEDRQEAEKLSYLPKRKHPNGRVQVRLLTARGDYEWFEINAYVLTSNEGAHENIVYIGKLSNINKQKLEKEKLRIDATTDNLTGLCNYKNVKDMIRKYLKAGHGGVGAFVFIDIDDFKAINDTFGHLAGDSVLKAMGNELKKLFRSSDIMGRIGGDEFIVFIKDIDSDILLAKKMDELLRKVENIRIKEDNSCRASVSIGLSCCPRDGKDYRELFIKADKALYDAKHKGKNQFTIYNAELETRGHATVLTKFD</sequence>
<dbReference type="SUPFAM" id="SSF55785">
    <property type="entry name" value="PYP-like sensor domain (PAS domain)"/>
    <property type="match status" value="1"/>
</dbReference>
<dbReference type="EMBL" id="QGGY01000013">
    <property type="protein sequence ID" value="PWJ73296.1"/>
    <property type="molecule type" value="Genomic_DNA"/>
</dbReference>
<dbReference type="Gene3D" id="3.30.70.270">
    <property type="match status" value="1"/>
</dbReference>
<dbReference type="CDD" id="cd00077">
    <property type="entry name" value="HDc"/>
    <property type="match status" value="1"/>
</dbReference>
<dbReference type="SMART" id="SM00448">
    <property type="entry name" value="REC"/>
    <property type="match status" value="1"/>
</dbReference>
<dbReference type="PROSITE" id="PS50110">
    <property type="entry name" value="RESPONSE_REGULATORY"/>
    <property type="match status" value="1"/>
</dbReference>
<dbReference type="Pfam" id="PF13487">
    <property type="entry name" value="HD_5"/>
    <property type="match status" value="1"/>
</dbReference>
<name>A0AB73T0A6_9FIRM</name>
<dbReference type="InterPro" id="IPR011006">
    <property type="entry name" value="CheY-like_superfamily"/>
</dbReference>
<comment type="function">
    <text evidence="2">May play the central regulatory role in sporulation. It may be an element of the effector pathway responsible for the activation of sporulation genes in response to nutritional stress. Spo0A may act in concert with spo0H (a sigma factor) to control the expression of some genes that are critical to the sporulation process.</text>
</comment>
<gene>
    <name evidence="7" type="ORF">C7383_11382</name>
</gene>
<dbReference type="SUPFAM" id="SSF55073">
    <property type="entry name" value="Nucleotide cyclase"/>
    <property type="match status" value="1"/>
</dbReference>
<feature type="domain" description="HD-GYP" evidence="6">
    <location>
        <begin position="151"/>
        <end position="359"/>
    </location>
</feature>
<dbReference type="InterPro" id="IPR052020">
    <property type="entry name" value="Cyclic_di-GMP/3'3'-cGAMP_PDE"/>
</dbReference>
<evidence type="ECO:0000259" key="6">
    <source>
        <dbReference type="PROSITE" id="PS51832"/>
    </source>
</evidence>
<evidence type="ECO:0000259" key="5">
    <source>
        <dbReference type="PROSITE" id="PS50887"/>
    </source>
</evidence>
<dbReference type="Proteomes" id="UP000245412">
    <property type="component" value="Unassembled WGS sequence"/>
</dbReference>
<feature type="domain" description="GGDEF" evidence="5">
    <location>
        <begin position="555"/>
        <end position="688"/>
    </location>
</feature>
<proteinExistence type="predicted"/>
<evidence type="ECO:0000259" key="4">
    <source>
        <dbReference type="PROSITE" id="PS50110"/>
    </source>
</evidence>
<dbReference type="InterPro" id="IPR003607">
    <property type="entry name" value="HD/PDEase_dom"/>
</dbReference>
<dbReference type="AlphaFoldDB" id="A0AB73T0A6"/>
<keyword evidence="8" id="KW-1185">Reference proteome</keyword>
<dbReference type="InterPro" id="IPR035965">
    <property type="entry name" value="PAS-like_dom_sf"/>
</dbReference>
<dbReference type="SMART" id="SM00471">
    <property type="entry name" value="HDc"/>
    <property type="match status" value="1"/>
</dbReference>
<dbReference type="NCBIfam" id="TIGR00254">
    <property type="entry name" value="GGDEF"/>
    <property type="match status" value="1"/>
</dbReference>
<dbReference type="InterPro" id="IPR001789">
    <property type="entry name" value="Sig_transdc_resp-reg_receiver"/>
</dbReference>
<dbReference type="CDD" id="cd01949">
    <property type="entry name" value="GGDEF"/>
    <property type="match status" value="1"/>
</dbReference>
<dbReference type="InterPro" id="IPR037522">
    <property type="entry name" value="HD_GYP_dom"/>
</dbReference>
<evidence type="ECO:0000313" key="8">
    <source>
        <dbReference type="Proteomes" id="UP000245412"/>
    </source>
</evidence>
<dbReference type="PANTHER" id="PTHR45228">
    <property type="entry name" value="CYCLIC DI-GMP PHOSPHODIESTERASE TM_0186-RELATED"/>
    <property type="match status" value="1"/>
</dbReference>
<evidence type="ECO:0000256" key="2">
    <source>
        <dbReference type="ARBA" id="ARBA00024867"/>
    </source>
</evidence>
<dbReference type="InterPro" id="IPR029787">
    <property type="entry name" value="Nucleotide_cyclase"/>
</dbReference>
<dbReference type="SUPFAM" id="SSF109604">
    <property type="entry name" value="HD-domain/PDEase-like"/>
    <property type="match status" value="1"/>
</dbReference>